<dbReference type="EMBL" id="FOBF01000011">
    <property type="protein sequence ID" value="SEM27707.1"/>
    <property type="molecule type" value="Genomic_DNA"/>
</dbReference>
<dbReference type="Gene3D" id="2.30.110.10">
    <property type="entry name" value="Electron Transport, Fmn-binding Protein, Chain A"/>
    <property type="match status" value="1"/>
</dbReference>
<organism evidence="2 3">
    <name type="scientific">Nonomuraea pusilla</name>
    <dbReference type="NCBI Taxonomy" id="46177"/>
    <lineage>
        <taxon>Bacteria</taxon>
        <taxon>Bacillati</taxon>
        <taxon>Actinomycetota</taxon>
        <taxon>Actinomycetes</taxon>
        <taxon>Streptosporangiales</taxon>
        <taxon>Streptosporangiaceae</taxon>
        <taxon>Nonomuraea</taxon>
    </lineage>
</organism>
<dbReference type="SUPFAM" id="SSF50475">
    <property type="entry name" value="FMN-binding split barrel"/>
    <property type="match status" value="1"/>
</dbReference>
<dbReference type="Pfam" id="PF12900">
    <property type="entry name" value="Pyridox_ox_2"/>
    <property type="match status" value="1"/>
</dbReference>
<sequence>MPLDSSGLKVLTREECLRLLSSAAIGRIVFTDRALPAVQPVNFCLDGDSIVIRTAAGSKLAAATRQAVVAFEADEFDRETRTGWSVTAVGHARAVQDPDEVARLSGLPLRPWAPGSRDHYVVVQTEQVSGRMIPGRPARDRHLVREGRSSADRSLLRQER</sequence>
<keyword evidence="3" id="KW-1185">Reference proteome</keyword>
<dbReference type="InterPro" id="IPR024747">
    <property type="entry name" value="Pyridox_Oxase-rel"/>
</dbReference>
<name>A0A1H7X3E7_9ACTN</name>
<feature type="region of interest" description="Disordered" evidence="1">
    <location>
        <begin position="132"/>
        <end position="160"/>
    </location>
</feature>
<dbReference type="InterPro" id="IPR012349">
    <property type="entry name" value="Split_barrel_FMN-bd"/>
</dbReference>
<dbReference type="OrthoDB" id="3212118at2"/>
<accession>A0A1H7X3E7</accession>
<protein>
    <submittedName>
        <fullName evidence="2">Pyridoxamine 5'-phosphate oxidase</fullName>
    </submittedName>
</protein>
<dbReference type="STRING" id="46177.SAMN05660976_04713"/>
<gene>
    <name evidence="2" type="ORF">SAMN05660976_04713</name>
</gene>
<dbReference type="RefSeq" id="WP_091102796.1">
    <property type="nucleotide sequence ID" value="NZ_FOBF01000011.1"/>
</dbReference>
<dbReference type="AlphaFoldDB" id="A0A1H7X3E7"/>
<dbReference type="Proteomes" id="UP000198953">
    <property type="component" value="Unassembled WGS sequence"/>
</dbReference>
<reference evidence="2 3" key="1">
    <citation type="submission" date="2016-10" db="EMBL/GenBank/DDBJ databases">
        <authorList>
            <person name="de Groot N.N."/>
        </authorList>
    </citation>
    <scope>NUCLEOTIDE SEQUENCE [LARGE SCALE GENOMIC DNA]</scope>
    <source>
        <strain evidence="2 3">DSM 43357</strain>
    </source>
</reference>
<evidence type="ECO:0000256" key="1">
    <source>
        <dbReference type="SAM" id="MobiDB-lite"/>
    </source>
</evidence>
<proteinExistence type="predicted"/>
<feature type="compositionally biased region" description="Basic and acidic residues" evidence="1">
    <location>
        <begin position="137"/>
        <end position="160"/>
    </location>
</feature>
<evidence type="ECO:0000313" key="3">
    <source>
        <dbReference type="Proteomes" id="UP000198953"/>
    </source>
</evidence>
<evidence type="ECO:0000313" key="2">
    <source>
        <dbReference type="EMBL" id="SEM27707.1"/>
    </source>
</evidence>